<evidence type="ECO:0000313" key="3">
    <source>
        <dbReference type="Proteomes" id="UP001597112"/>
    </source>
</evidence>
<dbReference type="Pfam" id="PF07352">
    <property type="entry name" value="Phage_Mu_Gam"/>
    <property type="match status" value="1"/>
</dbReference>
<protein>
    <submittedName>
        <fullName evidence="2">Host-nuclease inhibitor Gam family protein</fullName>
    </submittedName>
</protein>
<accession>A0ABW3JWZ7</accession>
<organism evidence="2 3">
    <name type="scientific">Ohtaekwangia kribbensis</name>
    <dbReference type="NCBI Taxonomy" id="688913"/>
    <lineage>
        <taxon>Bacteria</taxon>
        <taxon>Pseudomonadati</taxon>
        <taxon>Bacteroidota</taxon>
        <taxon>Cytophagia</taxon>
        <taxon>Cytophagales</taxon>
        <taxon>Fulvivirgaceae</taxon>
        <taxon>Ohtaekwangia</taxon>
    </lineage>
</organism>
<gene>
    <name evidence="2" type="ORF">ACFQ21_00260</name>
</gene>
<comment type="caution">
    <text evidence="2">The sequence shown here is derived from an EMBL/GenBank/DDBJ whole genome shotgun (WGS) entry which is preliminary data.</text>
</comment>
<evidence type="ECO:0000313" key="2">
    <source>
        <dbReference type="EMBL" id="MFD0997710.1"/>
    </source>
</evidence>
<evidence type="ECO:0000256" key="1">
    <source>
        <dbReference type="SAM" id="Coils"/>
    </source>
</evidence>
<dbReference type="Proteomes" id="UP001597112">
    <property type="component" value="Unassembled WGS sequence"/>
</dbReference>
<sequence length="169" mass="19530">MQTKTKTLTPEKAAKELAEKKEFEKDLKLAEQLMTAYAEFSKEKEAIEAEKAEKIKPITEEYNEKLSPIMVSMKESETKLQEIGKKHKKKFVKNKLELTDGYILLSLKTIAVTGKNFVLDKFVKNFPQFVDVKFNIKELSKAFTDGDERKKVASMDIDLKKEESFQIKI</sequence>
<dbReference type="EMBL" id="JBHTKA010000001">
    <property type="protein sequence ID" value="MFD0997710.1"/>
    <property type="molecule type" value="Genomic_DNA"/>
</dbReference>
<proteinExistence type="predicted"/>
<keyword evidence="1" id="KW-0175">Coiled coil</keyword>
<name>A0ABW3JWZ7_9BACT</name>
<reference evidence="3" key="1">
    <citation type="journal article" date="2019" name="Int. J. Syst. Evol. Microbiol.">
        <title>The Global Catalogue of Microorganisms (GCM) 10K type strain sequencing project: providing services to taxonomists for standard genome sequencing and annotation.</title>
        <authorList>
            <consortium name="The Broad Institute Genomics Platform"/>
            <consortium name="The Broad Institute Genome Sequencing Center for Infectious Disease"/>
            <person name="Wu L."/>
            <person name="Ma J."/>
        </authorList>
    </citation>
    <scope>NUCLEOTIDE SEQUENCE [LARGE SCALE GENOMIC DNA]</scope>
    <source>
        <strain evidence="3">CCUG 58938</strain>
    </source>
</reference>
<dbReference type="SUPFAM" id="SSF161266">
    <property type="entry name" value="Gam-like"/>
    <property type="match status" value="1"/>
</dbReference>
<feature type="coiled-coil region" evidence="1">
    <location>
        <begin position="13"/>
        <end position="50"/>
    </location>
</feature>
<keyword evidence="3" id="KW-1185">Reference proteome</keyword>
<dbReference type="InterPro" id="IPR009951">
    <property type="entry name" value="Host-nuc_inhib_Gam"/>
</dbReference>
<dbReference type="RefSeq" id="WP_377573155.1">
    <property type="nucleotide sequence ID" value="NZ_JBHTKA010000001.1"/>
</dbReference>